<organism evidence="4 5">
    <name type="scientific">Leishmania mexicana (strain MHOM/GT/2001/U1103)</name>
    <dbReference type="NCBI Taxonomy" id="929439"/>
    <lineage>
        <taxon>Eukaryota</taxon>
        <taxon>Discoba</taxon>
        <taxon>Euglenozoa</taxon>
        <taxon>Kinetoplastea</taxon>
        <taxon>Metakinetoplastina</taxon>
        <taxon>Trypanosomatida</taxon>
        <taxon>Trypanosomatidae</taxon>
        <taxon>Leishmaniinae</taxon>
        <taxon>Leishmania</taxon>
    </lineage>
</organism>
<dbReference type="VEuPathDB" id="TriTrypDB:LmxM.10.0219"/>
<dbReference type="InterPro" id="IPR039964">
    <property type="entry name" value="KIAA0040-like"/>
</dbReference>
<feature type="chain" id="PRO_5003232918" description="Membrane-associated protein" evidence="3">
    <location>
        <begin position="28"/>
        <end position="286"/>
    </location>
</feature>
<dbReference type="EMBL" id="FR799563">
    <property type="protein sequence ID" value="CBZ24336.1"/>
    <property type="molecule type" value="Genomic_DNA"/>
</dbReference>
<feature type="signal peptide" evidence="3">
    <location>
        <begin position="1"/>
        <end position="27"/>
    </location>
</feature>
<dbReference type="OrthoDB" id="260546at2759"/>
<name>E9AN31_LEIMU</name>
<evidence type="ECO:0000313" key="4">
    <source>
        <dbReference type="EMBL" id="CBZ24336.1"/>
    </source>
</evidence>
<dbReference type="PANTHER" id="PTHR40382:SF1">
    <property type="entry name" value="RIKEN CDNA 4930523C07 GENE"/>
    <property type="match status" value="1"/>
</dbReference>
<dbReference type="KEGG" id="lmi:LMXM_10_0219"/>
<dbReference type="OMA" id="CGCCWPS"/>
<dbReference type="AlphaFoldDB" id="E9AN31"/>
<keyword evidence="2" id="KW-0812">Transmembrane</keyword>
<keyword evidence="2" id="KW-0472">Membrane</keyword>
<evidence type="ECO:0000256" key="3">
    <source>
        <dbReference type="SAM" id="SignalP"/>
    </source>
</evidence>
<evidence type="ECO:0000313" key="5">
    <source>
        <dbReference type="Proteomes" id="UP000007259"/>
    </source>
</evidence>
<keyword evidence="2" id="KW-1133">Transmembrane helix</keyword>
<keyword evidence="5" id="KW-1185">Reference proteome</keyword>
<accession>E9AN31</accession>
<reference evidence="4 5" key="1">
    <citation type="journal article" date="2011" name="Genome Res.">
        <title>Chromosome and gene copy number variation allow major structural change between species and strains of Leishmania.</title>
        <authorList>
            <person name="Rogers M.B."/>
            <person name="Hilley J.D."/>
            <person name="Dickens N.J."/>
            <person name="Wilkes J."/>
            <person name="Bates P.A."/>
            <person name="Depledge D.P."/>
            <person name="Harris D."/>
            <person name="Her Y."/>
            <person name="Herzyk P."/>
            <person name="Imamura H."/>
            <person name="Otto T.D."/>
            <person name="Sanders M."/>
            <person name="Seeger K."/>
            <person name="Dujardin J.C."/>
            <person name="Berriman M."/>
            <person name="Smith D.F."/>
            <person name="Hertz-Fowler C."/>
            <person name="Mottram J.C."/>
        </authorList>
    </citation>
    <scope>NUCLEOTIDE SEQUENCE [LARGE SCALE GENOMIC DNA]</scope>
    <source>
        <strain evidence="4 5">MHOM/GT/2001/U1103</strain>
    </source>
</reference>
<keyword evidence="3" id="KW-0732">Signal</keyword>
<dbReference type="Proteomes" id="UP000007259">
    <property type="component" value="Chromosome 10"/>
</dbReference>
<evidence type="ECO:0000256" key="2">
    <source>
        <dbReference type="SAM" id="Phobius"/>
    </source>
</evidence>
<evidence type="ECO:0000256" key="1">
    <source>
        <dbReference type="SAM" id="MobiDB-lite"/>
    </source>
</evidence>
<feature type="transmembrane region" description="Helical" evidence="2">
    <location>
        <begin position="190"/>
        <end position="213"/>
    </location>
</feature>
<protein>
    <recommendedName>
        <fullName evidence="6">Membrane-associated protein</fullName>
    </recommendedName>
</protein>
<evidence type="ECO:0008006" key="6">
    <source>
        <dbReference type="Google" id="ProtNLM"/>
    </source>
</evidence>
<feature type="compositionally biased region" description="Basic and acidic residues" evidence="1">
    <location>
        <begin position="276"/>
        <end position="286"/>
    </location>
</feature>
<feature type="region of interest" description="Disordered" evidence="1">
    <location>
        <begin position="264"/>
        <end position="286"/>
    </location>
</feature>
<dbReference type="RefSeq" id="XP_003872860.1">
    <property type="nucleotide sequence ID" value="XM_003872811.1"/>
</dbReference>
<gene>
    <name evidence="4" type="ORF">LMXM_10_0219</name>
</gene>
<dbReference type="PhylomeDB" id="E9AN31"/>
<dbReference type="PANTHER" id="PTHR40382">
    <property type="match status" value="1"/>
</dbReference>
<proteinExistence type="predicted"/>
<dbReference type="GeneID" id="13454637"/>
<sequence>MTTIRKLTVVAAVVAATVLLVATSATAQGGQVCIDPANPLTSIDYSNAAVQACVVARCAETLHVIPTVTTDGFCDGVAISESSVPCNKLEMGYNAYYACLVRALQGTDTAGLSEFGAAAKEFLSTPGFPYRLSHLRCYACNHYRLTVFPSLRSKCSNWTCATISSQSPSAPAYSQPDEGYNHRLCSTGCITGIIMVPFIVVTCAIFFTCGCCWPSPSLKTTYMAMLQRERQTSCRHSEEEEDDDSRDVDKGCYNVAHEPALVSDQKNHPEVAAQHSAEHKAPTVCT</sequence>